<dbReference type="EMBL" id="JAASRM010000001">
    <property type="protein sequence ID" value="NIK89602.1"/>
    <property type="molecule type" value="Genomic_DNA"/>
</dbReference>
<dbReference type="PANTHER" id="PTHR43531:SF11">
    <property type="entry name" value="METHYL-ACCEPTING CHEMOTAXIS PROTEIN 3"/>
    <property type="match status" value="1"/>
</dbReference>
<feature type="domain" description="HAMP" evidence="8">
    <location>
        <begin position="233"/>
        <end position="286"/>
    </location>
</feature>
<dbReference type="InterPro" id="IPR004089">
    <property type="entry name" value="MCPsignal_dom"/>
</dbReference>
<keyword evidence="5" id="KW-0472">Membrane</keyword>
<dbReference type="SMART" id="SM00304">
    <property type="entry name" value="HAMP"/>
    <property type="match status" value="2"/>
</dbReference>
<dbReference type="GO" id="GO:0007165">
    <property type="term" value="P:signal transduction"/>
    <property type="evidence" value="ECO:0007669"/>
    <property type="project" value="UniProtKB-KW"/>
</dbReference>
<dbReference type="Gene3D" id="1.10.287.950">
    <property type="entry name" value="Methyl-accepting chemotaxis protein"/>
    <property type="match status" value="1"/>
</dbReference>
<keyword evidence="5" id="KW-1133">Transmembrane helix</keyword>
<dbReference type="RefSeq" id="WP_167083675.1">
    <property type="nucleotide sequence ID" value="NZ_BAAADC010000001.1"/>
</dbReference>
<dbReference type="GO" id="GO:0006935">
    <property type="term" value="P:chemotaxis"/>
    <property type="evidence" value="ECO:0007669"/>
    <property type="project" value="UniProtKB-KW"/>
</dbReference>
<dbReference type="SUPFAM" id="SSF158472">
    <property type="entry name" value="HAMP domain-like"/>
    <property type="match status" value="1"/>
</dbReference>
<evidence type="ECO:0000256" key="2">
    <source>
        <dbReference type="ARBA" id="ARBA00022500"/>
    </source>
</evidence>
<comment type="similarity">
    <text evidence="3">Belongs to the methyl-accepting chemotaxis (MCP) protein family.</text>
</comment>
<evidence type="ECO:0000256" key="1">
    <source>
        <dbReference type="ARBA" id="ARBA00004370"/>
    </source>
</evidence>
<dbReference type="InterPro" id="IPR051310">
    <property type="entry name" value="MCP_chemotaxis"/>
</dbReference>
<dbReference type="GO" id="GO:0005886">
    <property type="term" value="C:plasma membrane"/>
    <property type="evidence" value="ECO:0007669"/>
    <property type="project" value="TreeGrafter"/>
</dbReference>
<dbReference type="Pfam" id="PF00672">
    <property type="entry name" value="HAMP"/>
    <property type="match status" value="1"/>
</dbReference>
<evidence type="ECO:0000259" key="7">
    <source>
        <dbReference type="PROSITE" id="PS50192"/>
    </source>
</evidence>
<feature type="transmembrane region" description="Helical" evidence="5">
    <location>
        <begin position="208"/>
        <end position="231"/>
    </location>
</feature>
<sequence length="604" mass="63923">MRDMTAAPSRGIAFKLTISQIVMAVIAVAAIVLLMAIYRLTEAQVSRDVAEANAQASLAFNLQRARKETEIDIIQIQQYLQDVSATRLVDGLGADDWTIVADYAQRFDKDIGEARQIAEQLGDTVLVGVLDKMKAEFPAYYETGREMAKAYIKDGPLGGNAAMPKFDAAATALTEAIKAADGRIAAIREAADAGRAAAAASRQRANDYMTILGVILAVVLVVVSVLILRFVRNSLLRPLARATHVLDEMACGNTDVSVAEFTSDDEMGQLVLALQKVRRNAQETYEAERRKEEAVISSLGKGLHALASGDLNYRLEEDMAGAFAALRADFNAALARLQQTIATVAETAGSVAHGAGEISSATDLLAKRAEHQAASLEETSAALQEITNTITVTAENAKEARDVVANAKGSAEKGGEVVTTAVAAMEEISKSSKKIFDIVGVIDEIAFQTNLLALNAGVEAARAGDSGRGFAVVASEVRALAQRCGKAAKEIKDLIAASHEQVESGVALVNRSGEALGDILGQVSRINALVADMAQVSEQQAASIKQITTAVSDMDTVTQQSASMVQHNREVAHDLSRQTGALAKLVAFFSTGSKALAPQNRRAA</sequence>
<dbReference type="SMART" id="SM00283">
    <property type="entry name" value="MA"/>
    <property type="match status" value="1"/>
</dbReference>
<dbReference type="CDD" id="cd11386">
    <property type="entry name" value="MCP_signal"/>
    <property type="match status" value="1"/>
</dbReference>
<dbReference type="AlphaFoldDB" id="A0A846N304"/>
<evidence type="ECO:0000256" key="3">
    <source>
        <dbReference type="ARBA" id="ARBA00029447"/>
    </source>
</evidence>
<organism evidence="9 10">
    <name type="scientific">Rhizomicrobium palustre</name>
    <dbReference type="NCBI Taxonomy" id="189966"/>
    <lineage>
        <taxon>Bacteria</taxon>
        <taxon>Pseudomonadati</taxon>
        <taxon>Pseudomonadota</taxon>
        <taxon>Alphaproteobacteria</taxon>
        <taxon>Micropepsales</taxon>
        <taxon>Micropepsaceae</taxon>
        <taxon>Rhizomicrobium</taxon>
    </lineage>
</organism>
<comment type="caution">
    <text evidence="9">The sequence shown here is derived from an EMBL/GenBank/DDBJ whole genome shotgun (WGS) entry which is preliminary data.</text>
</comment>
<evidence type="ECO:0000256" key="5">
    <source>
        <dbReference type="SAM" id="Phobius"/>
    </source>
</evidence>
<dbReference type="PANTHER" id="PTHR43531">
    <property type="entry name" value="PROTEIN ICFG"/>
    <property type="match status" value="1"/>
</dbReference>
<dbReference type="PROSITE" id="PS50111">
    <property type="entry name" value="CHEMOTAXIS_TRANSDUC_2"/>
    <property type="match status" value="1"/>
</dbReference>
<reference evidence="9 10" key="1">
    <citation type="submission" date="2020-03" db="EMBL/GenBank/DDBJ databases">
        <title>Genomic Encyclopedia of Type Strains, Phase IV (KMG-IV): sequencing the most valuable type-strain genomes for metagenomic binning, comparative biology and taxonomic classification.</title>
        <authorList>
            <person name="Goeker M."/>
        </authorList>
    </citation>
    <scope>NUCLEOTIDE SEQUENCE [LARGE SCALE GENOMIC DNA]</scope>
    <source>
        <strain evidence="9 10">DSM 19867</strain>
    </source>
</reference>
<dbReference type="FunFam" id="1.10.287.950:FF:000001">
    <property type="entry name" value="Methyl-accepting chemotaxis sensory transducer"/>
    <property type="match status" value="1"/>
</dbReference>
<evidence type="ECO:0000256" key="4">
    <source>
        <dbReference type="PROSITE-ProRule" id="PRU00284"/>
    </source>
</evidence>
<dbReference type="InterPro" id="IPR003660">
    <property type="entry name" value="HAMP_dom"/>
</dbReference>
<feature type="domain" description="T-SNARE coiled-coil homology" evidence="7">
    <location>
        <begin position="506"/>
        <end position="568"/>
    </location>
</feature>
<feature type="domain" description="Methyl-accepting transducer" evidence="6">
    <location>
        <begin position="347"/>
        <end position="576"/>
    </location>
</feature>
<evidence type="ECO:0000259" key="6">
    <source>
        <dbReference type="PROSITE" id="PS50111"/>
    </source>
</evidence>
<keyword evidence="5" id="KW-0812">Transmembrane</keyword>
<keyword evidence="4" id="KW-0807">Transducer</keyword>
<dbReference type="GO" id="GO:0004888">
    <property type="term" value="F:transmembrane signaling receptor activity"/>
    <property type="evidence" value="ECO:0007669"/>
    <property type="project" value="TreeGrafter"/>
</dbReference>
<accession>A0A846N304</accession>
<dbReference type="PROSITE" id="PS50192">
    <property type="entry name" value="T_SNARE"/>
    <property type="match status" value="1"/>
</dbReference>
<dbReference type="PROSITE" id="PS50885">
    <property type="entry name" value="HAMP"/>
    <property type="match status" value="2"/>
</dbReference>
<keyword evidence="10" id="KW-1185">Reference proteome</keyword>
<evidence type="ECO:0000313" key="10">
    <source>
        <dbReference type="Proteomes" id="UP000570514"/>
    </source>
</evidence>
<dbReference type="Gene3D" id="6.10.340.10">
    <property type="match status" value="1"/>
</dbReference>
<comment type="subcellular location">
    <subcellularLocation>
        <location evidence="1">Membrane</location>
    </subcellularLocation>
</comment>
<dbReference type="Pfam" id="PF00015">
    <property type="entry name" value="MCPsignal"/>
    <property type="match status" value="1"/>
</dbReference>
<name>A0A846N304_9PROT</name>
<keyword evidence="2" id="KW-0145">Chemotaxis</keyword>
<feature type="domain" description="HAMP" evidence="8">
    <location>
        <begin position="290"/>
        <end position="342"/>
    </location>
</feature>
<feature type="transmembrane region" description="Helical" evidence="5">
    <location>
        <begin position="12"/>
        <end position="38"/>
    </location>
</feature>
<dbReference type="InterPro" id="IPR000727">
    <property type="entry name" value="T_SNARE_dom"/>
</dbReference>
<dbReference type="SUPFAM" id="SSF58104">
    <property type="entry name" value="Methyl-accepting chemotaxis protein (MCP) signaling domain"/>
    <property type="match status" value="1"/>
</dbReference>
<protein>
    <submittedName>
        <fullName evidence="9">Methyl-accepting chemotaxis protein</fullName>
    </submittedName>
</protein>
<evidence type="ECO:0000313" key="9">
    <source>
        <dbReference type="EMBL" id="NIK89602.1"/>
    </source>
</evidence>
<gene>
    <name evidence="9" type="ORF">FHS83_002920</name>
</gene>
<dbReference type="Proteomes" id="UP000570514">
    <property type="component" value="Unassembled WGS sequence"/>
</dbReference>
<proteinExistence type="inferred from homology"/>
<evidence type="ECO:0000259" key="8">
    <source>
        <dbReference type="PROSITE" id="PS50885"/>
    </source>
</evidence>